<protein>
    <recommendedName>
        <fullName evidence="15">B box-type domain-containing protein</fullName>
    </recommendedName>
</protein>
<evidence type="ECO:0000256" key="2">
    <source>
        <dbReference type="ARBA" id="ARBA00010024"/>
    </source>
</evidence>
<keyword evidence="4 7" id="KW-0863">Zinc-finger</keyword>
<dbReference type="Pfam" id="PF00643">
    <property type="entry name" value="zf-B_box"/>
    <property type="match status" value="1"/>
</dbReference>
<keyword evidence="10" id="KW-0472">Membrane</keyword>
<keyword evidence="5" id="KW-0862">Zinc</keyword>
<comment type="subcellular location">
    <subcellularLocation>
        <location evidence="1 8">Nucleus</location>
    </subcellularLocation>
</comment>
<dbReference type="CDD" id="cd19821">
    <property type="entry name" value="Bbox1_BBX-like"/>
    <property type="match status" value="1"/>
</dbReference>
<evidence type="ECO:0000256" key="7">
    <source>
        <dbReference type="PROSITE-ProRule" id="PRU00024"/>
    </source>
</evidence>
<evidence type="ECO:0000256" key="4">
    <source>
        <dbReference type="ARBA" id="ARBA00022771"/>
    </source>
</evidence>
<accession>A0ABQ7LVB7</accession>
<dbReference type="PROSITE" id="PS50119">
    <property type="entry name" value="ZF_BBOX"/>
    <property type="match status" value="1"/>
</dbReference>
<evidence type="ECO:0000313" key="14">
    <source>
        <dbReference type="Proteomes" id="UP000823674"/>
    </source>
</evidence>
<evidence type="ECO:0000256" key="8">
    <source>
        <dbReference type="PROSITE-ProRule" id="PRU00357"/>
    </source>
</evidence>
<feature type="domain" description="B box-type" evidence="11">
    <location>
        <begin position="49"/>
        <end position="96"/>
    </location>
</feature>
<evidence type="ECO:0000256" key="6">
    <source>
        <dbReference type="ARBA" id="ARBA00023242"/>
    </source>
</evidence>
<dbReference type="PROSITE" id="PS51017">
    <property type="entry name" value="CCT"/>
    <property type="match status" value="1"/>
</dbReference>
<evidence type="ECO:0000256" key="5">
    <source>
        <dbReference type="ARBA" id="ARBA00022833"/>
    </source>
</evidence>
<evidence type="ECO:0000256" key="1">
    <source>
        <dbReference type="ARBA" id="ARBA00004123"/>
    </source>
</evidence>
<comment type="similarity">
    <text evidence="2">Belongs to the CONSTANS family.</text>
</comment>
<dbReference type="InterPro" id="IPR000315">
    <property type="entry name" value="Znf_B-box"/>
</dbReference>
<dbReference type="Proteomes" id="UP000823674">
    <property type="component" value="Chromosome A08"/>
</dbReference>
<feature type="region of interest" description="Disordered" evidence="9">
    <location>
        <begin position="345"/>
        <end position="385"/>
    </location>
</feature>
<dbReference type="SMART" id="SM00336">
    <property type="entry name" value="BBOX"/>
    <property type="match status" value="1"/>
</dbReference>
<evidence type="ECO:0000256" key="9">
    <source>
        <dbReference type="SAM" id="MobiDB-lite"/>
    </source>
</evidence>
<feature type="transmembrane region" description="Helical" evidence="10">
    <location>
        <begin position="21"/>
        <end position="39"/>
    </location>
</feature>
<reference evidence="13 14" key="1">
    <citation type="submission" date="2021-03" db="EMBL/GenBank/DDBJ databases">
        <authorList>
            <person name="King G.J."/>
            <person name="Bancroft I."/>
            <person name="Baten A."/>
            <person name="Bloomfield J."/>
            <person name="Borpatragohain P."/>
            <person name="He Z."/>
            <person name="Irish N."/>
            <person name="Irwin J."/>
            <person name="Liu K."/>
            <person name="Mauleon R.P."/>
            <person name="Moore J."/>
            <person name="Morris R."/>
            <person name="Ostergaard L."/>
            <person name="Wang B."/>
            <person name="Wells R."/>
        </authorList>
    </citation>
    <scope>NUCLEOTIDE SEQUENCE [LARGE SCALE GENOMIC DNA]</scope>
    <source>
        <strain evidence="13">R-o-18</strain>
        <tissue evidence="13">Leaf</tissue>
    </source>
</reference>
<evidence type="ECO:0000259" key="12">
    <source>
        <dbReference type="PROSITE" id="PS51017"/>
    </source>
</evidence>
<comment type="caution">
    <text evidence="13">The sequence shown here is derived from an EMBL/GenBank/DDBJ whole genome shotgun (WGS) entry which is preliminary data.</text>
</comment>
<gene>
    <name evidence="13" type="primary">A08p035280.1_BraROA</name>
    <name evidence="13" type="ORF">IGI04_032039</name>
</gene>
<dbReference type="InterPro" id="IPR049808">
    <property type="entry name" value="CONSTANS-like_Bbox1"/>
</dbReference>
<evidence type="ECO:0008006" key="15">
    <source>
        <dbReference type="Google" id="ProtNLM"/>
    </source>
</evidence>
<proteinExistence type="inferred from homology"/>
<evidence type="ECO:0000259" key="11">
    <source>
        <dbReference type="PROSITE" id="PS50119"/>
    </source>
</evidence>
<name>A0ABQ7LVB7_BRACM</name>
<feature type="region of interest" description="Disordered" evidence="9">
    <location>
        <begin position="95"/>
        <end position="134"/>
    </location>
</feature>
<keyword evidence="14" id="KW-1185">Reference proteome</keyword>
<keyword evidence="3" id="KW-0479">Metal-binding</keyword>
<feature type="domain" description="CCT" evidence="12">
    <location>
        <begin position="377"/>
        <end position="419"/>
    </location>
</feature>
<organism evidence="13 14">
    <name type="scientific">Brassica rapa subsp. trilocularis</name>
    <dbReference type="NCBI Taxonomy" id="1813537"/>
    <lineage>
        <taxon>Eukaryota</taxon>
        <taxon>Viridiplantae</taxon>
        <taxon>Streptophyta</taxon>
        <taxon>Embryophyta</taxon>
        <taxon>Tracheophyta</taxon>
        <taxon>Spermatophyta</taxon>
        <taxon>Magnoliopsida</taxon>
        <taxon>eudicotyledons</taxon>
        <taxon>Gunneridae</taxon>
        <taxon>Pentapetalae</taxon>
        <taxon>rosids</taxon>
        <taxon>malvids</taxon>
        <taxon>Brassicales</taxon>
        <taxon>Brassicaceae</taxon>
        <taxon>Brassiceae</taxon>
        <taxon>Brassica</taxon>
    </lineage>
</organism>
<dbReference type="PANTHER" id="PTHR31874">
    <property type="entry name" value="CCT MOTIF FAMILY PROTEIN, EXPRESSED"/>
    <property type="match status" value="1"/>
</dbReference>
<dbReference type="InterPro" id="IPR052453">
    <property type="entry name" value="CONSTANS-like_ZF"/>
</dbReference>
<dbReference type="PANTHER" id="PTHR31874:SF46">
    <property type="entry name" value="B BOX-TYPE DOMAIN-CONTAINING PROTEIN"/>
    <property type="match status" value="1"/>
</dbReference>
<keyword evidence="10" id="KW-0812">Transmembrane</keyword>
<evidence type="ECO:0000256" key="3">
    <source>
        <dbReference type="ARBA" id="ARBA00022723"/>
    </source>
</evidence>
<evidence type="ECO:0000256" key="10">
    <source>
        <dbReference type="SAM" id="Phobius"/>
    </source>
</evidence>
<keyword evidence="10" id="KW-1133">Transmembrane helix</keyword>
<evidence type="ECO:0000313" key="13">
    <source>
        <dbReference type="EMBL" id="KAG5390498.1"/>
    </source>
</evidence>
<sequence>MRDIDISISNNQYSSTSKVKALVLSLLVDFFFFHLVINMKSLANCVRAKTARTCDNCLKKQAHWFCAADEAFLCQSCDTSVHSANLLARRHERVRLKDSTSPQQEAPTWYRGFTRKPRTPRGSGKRNNSSTFQDMVPEISAEGQTDSSEVEGPLICQVPVLGPTVVEPKIKFPTMRSGVMIDGHEDEDKDESCLNGIFPTNMEVEDFAADVETLLGHGLDKESYTMEELGLSNTEMFKKDEIEDKETKAMNMDIEICDDDQGNRDGMMPFDLNYPQNAYEEDAIKNVESSGECVQANEEEKKKKNVLMLSLDYDQVISTWGGQGLPWTSGEPPELDINISGSPVVSKVSKRDNGRKSRKKRRVGGCLPSSVVGDGGREASVSRYREKKKTRSFTKTIRYEVRKLNAENKPRMKGRFVKRASLAASAGNSPLENTPYGGMQAAVLVSSVKDNEGGLVYLDELSPKKMGYTVIWDDLAIDDKGKIDYRLFLWTVVPYDKGTEEEVIAVLKIAMACLSISPEKSLSTKRIWEQNCCKPKMPWKLESAHDDFMPETETETSEP</sequence>
<dbReference type="EMBL" id="JADBGQ010000007">
    <property type="protein sequence ID" value="KAG5390498.1"/>
    <property type="molecule type" value="Genomic_DNA"/>
</dbReference>
<dbReference type="InterPro" id="IPR010402">
    <property type="entry name" value="CCT_domain"/>
</dbReference>
<keyword evidence="6 8" id="KW-0539">Nucleus</keyword>
<dbReference type="Pfam" id="PF06203">
    <property type="entry name" value="CCT"/>
    <property type="match status" value="1"/>
</dbReference>